<keyword evidence="13" id="KW-1185">Reference proteome</keyword>
<dbReference type="PRINTS" id="PR00461">
    <property type="entry name" value="PLPEROXIDASE"/>
</dbReference>
<evidence type="ECO:0000256" key="2">
    <source>
        <dbReference type="ARBA" id="ARBA00001913"/>
    </source>
</evidence>
<comment type="cofactor">
    <cofactor evidence="2">
        <name>Ca(2+)</name>
        <dbReference type="ChEBI" id="CHEBI:29108"/>
    </cofactor>
</comment>
<organism evidence="12 13">
    <name type="scientific">Trifolium medium</name>
    <dbReference type="NCBI Taxonomy" id="97028"/>
    <lineage>
        <taxon>Eukaryota</taxon>
        <taxon>Viridiplantae</taxon>
        <taxon>Streptophyta</taxon>
        <taxon>Embryophyta</taxon>
        <taxon>Tracheophyta</taxon>
        <taxon>Spermatophyta</taxon>
        <taxon>Magnoliopsida</taxon>
        <taxon>eudicotyledons</taxon>
        <taxon>Gunneridae</taxon>
        <taxon>Pentapetalae</taxon>
        <taxon>rosids</taxon>
        <taxon>fabids</taxon>
        <taxon>Fabales</taxon>
        <taxon>Fabaceae</taxon>
        <taxon>Papilionoideae</taxon>
        <taxon>50 kb inversion clade</taxon>
        <taxon>NPAAA clade</taxon>
        <taxon>Hologalegina</taxon>
        <taxon>IRL clade</taxon>
        <taxon>Trifolieae</taxon>
        <taxon>Trifolium</taxon>
    </lineage>
</organism>
<keyword evidence="8" id="KW-0560">Oxidoreductase</keyword>
<comment type="cofactor">
    <cofactor evidence="3">
        <name>heme b</name>
        <dbReference type="ChEBI" id="CHEBI:60344"/>
    </cofactor>
</comment>
<evidence type="ECO:0000313" key="13">
    <source>
        <dbReference type="Proteomes" id="UP000265520"/>
    </source>
</evidence>
<evidence type="ECO:0000256" key="5">
    <source>
        <dbReference type="ARBA" id="ARBA00022559"/>
    </source>
</evidence>
<dbReference type="PROSITE" id="PS50873">
    <property type="entry name" value="PEROXIDASE_4"/>
    <property type="match status" value="1"/>
</dbReference>
<dbReference type="Pfam" id="PF00141">
    <property type="entry name" value="peroxidase"/>
    <property type="match status" value="1"/>
</dbReference>
<reference evidence="12 13" key="1">
    <citation type="journal article" date="2018" name="Front. Plant Sci.">
        <title>Red Clover (Trifolium pratense) and Zigzag Clover (T. medium) - A Picture of Genomic Similarities and Differences.</title>
        <authorList>
            <person name="Dluhosova J."/>
            <person name="Istvanek J."/>
            <person name="Nedelnik J."/>
            <person name="Repkova J."/>
        </authorList>
    </citation>
    <scope>NUCLEOTIDE SEQUENCE [LARGE SCALE GENOMIC DNA]</scope>
    <source>
        <strain evidence="13">cv. 10/8</strain>
        <tissue evidence="12">Leaf</tissue>
    </source>
</reference>
<accession>A0A392QH58</accession>
<evidence type="ECO:0000259" key="11">
    <source>
        <dbReference type="PROSITE" id="PS50873"/>
    </source>
</evidence>
<comment type="caution">
    <text evidence="12">The sequence shown here is derived from an EMBL/GenBank/DDBJ whole genome shotgun (WGS) entry which is preliminary data.</text>
</comment>
<name>A0A392QH58_9FABA</name>
<dbReference type="InterPro" id="IPR002016">
    <property type="entry name" value="Haem_peroxidase"/>
</dbReference>
<comment type="catalytic activity">
    <reaction evidence="1">
        <text>2 a phenolic donor + H2O2 = 2 a phenolic radical donor + 2 H2O</text>
        <dbReference type="Rhea" id="RHEA:56136"/>
        <dbReference type="ChEBI" id="CHEBI:15377"/>
        <dbReference type="ChEBI" id="CHEBI:16240"/>
        <dbReference type="ChEBI" id="CHEBI:139520"/>
        <dbReference type="ChEBI" id="CHEBI:139521"/>
        <dbReference type="EC" id="1.11.1.7"/>
    </reaction>
</comment>
<feature type="non-terminal residue" evidence="12">
    <location>
        <position position="79"/>
    </location>
</feature>
<evidence type="ECO:0000256" key="8">
    <source>
        <dbReference type="ARBA" id="ARBA00023002"/>
    </source>
</evidence>
<protein>
    <recommendedName>
        <fullName evidence="4">peroxidase</fullName>
        <ecNumber evidence="4">1.11.1.7</ecNumber>
    </recommendedName>
</protein>
<evidence type="ECO:0000256" key="7">
    <source>
        <dbReference type="ARBA" id="ARBA00022723"/>
    </source>
</evidence>
<dbReference type="Proteomes" id="UP000265520">
    <property type="component" value="Unassembled WGS sequence"/>
</dbReference>
<dbReference type="GO" id="GO:0006979">
    <property type="term" value="P:response to oxidative stress"/>
    <property type="evidence" value="ECO:0007669"/>
    <property type="project" value="InterPro"/>
</dbReference>
<keyword evidence="7" id="KW-0479">Metal-binding</keyword>
<dbReference type="Gene3D" id="1.10.520.10">
    <property type="match status" value="1"/>
</dbReference>
<proteinExistence type="inferred from homology"/>
<keyword evidence="5 12" id="KW-0575">Peroxidase</keyword>
<dbReference type="SUPFAM" id="SSF48113">
    <property type="entry name" value="Heme-dependent peroxidases"/>
    <property type="match status" value="1"/>
</dbReference>
<evidence type="ECO:0000256" key="10">
    <source>
        <dbReference type="RuleBase" id="RU004241"/>
    </source>
</evidence>
<evidence type="ECO:0000256" key="4">
    <source>
        <dbReference type="ARBA" id="ARBA00012313"/>
    </source>
</evidence>
<feature type="domain" description="Plant heme peroxidase family profile" evidence="11">
    <location>
        <begin position="1"/>
        <end position="79"/>
    </location>
</feature>
<dbReference type="PRINTS" id="PR00458">
    <property type="entry name" value="PEROXIDASE"/>
</dbReference>
<sequence length="79" mass="8402">EVFCPGTVSCADIIALAARDAVEIAGGPRIRIPLGRRDGMVSIASNVRPNIVDTSFTMDEMVKLFANKGLSLLDLVILS</sequence>
<evidence type="ECO:0000313" key="12">
    <source>
        <dbReference type="EMBL" id="MCI23733.1"/>
    </source>
</evidence>
<dbReference type="AlphaFoldDB" id="A0A392QH58"/>
<evidence type="ECO:0000256" key="1">
    <source>
        <dbReference type="ARBA" id="ARBA00000189"/>
    </source>
</evidence>
<dbReference type="GO" id="GO:0020037">
    <property type="term" value="F:heme binding"/>
    <property type="evidence" value="ECO:0007669"/>
    <property type="project" value="InterPro"/>
</dbReference>
<keyword evidence="9" id="KW-0408">Iron</keyword>
<dbReference type="GO" id="GO:0046872">
    <property type="term" value="F:metal ion binding"/>
    <property type="evidence" value="ECO:0007669"/>
    <property type="project" value="UniProtKB-KW"/>
</dbReference>
<comment type="similarity">
    <text evidence="10">Belongs to the peroxidase family.</text>
</comment>
<dbReference type="InterPro" id="IPR010255">
    <property type="entry name" value="Haem_peroxidase_sf"/>
</dbReference>
<keyword evidence="6" id="KW-0349">Heme</keyword>
<evidence type="ECO:0000256" key="6">
    <source>
        <dbReference type="ARBA" id="ARBA00022617"/>
    </source>
</evidence>
<dbReference type="EMBL" id="LXQA010137567">
    <property type="protein sequence ID" value="MCI23733.1"/>
    <property type="molecule type" value="Genomic_DNA"/>
</dbReference>
<dbReference type="InterPro" id="IPR000823">
    <property type="entry name" value="Peroxidase_pln"/>
</dbReference>
<evidence type="ECO:0000256" key="9">
    <source>
        <dbReference type="ARBA" id="ARBA00023004"/>
    </source>
</evidence>
<evidence type="ECO:0000256" key="3">
    <source>
        <dbReference type="ARBA" id="ARBA00001970"/>
    </source>
</evidence>
<dbReference type="EC" id="1.11.1.7" evidence="4"/>
<feature type="non-terminal residue" evidence="12">
    <location>
        <position position="1"/>
    </location>
</feature>
<dbReference type="PANTHER" id="PTHR31235">
    <property type="entry name" value="PEROXIDASE 25-RELATED"/>
    <property type="match status" value="1"/>
</dbReference>
<dbReference type="GO" id="GO:0140825">
    <property type="term" value="F:lactoperoxidase activity"/>
    <property type="evidence" value="ECO:0007669"/>
    <property type="project" value="UniProtKB-EC"/>
</dbReference>